<dbReference type="InterPro" id="IPR024618">
    <property type="entry name" value="DUF3857"/>
</dbReference>
<feature type="domain" description="DUF3857" evidence="2">
    <location>
        <begin position="53"/>
        <end position="210"/>
    </location>
</feature>
<dbReference type="AlphaFoldDB" id="A0A1I7GNE4"/>
<evidence type="ECO:0000259" key="2">
    <source>
        <dbReference type="Pfam" id="PF12969"/>
    </source>
</evidence>
<gene>
    <name evidence="3" type="ORF">SAMN05216480_105101</name>
</gene>
<protein>
    <recommendedName>
        <fullName evidence="2">DUF3857 domain-containing protein</fullName>
    </recommendedName>
</protein>
<reference evidence="3 4" key="1">
    <citation type="submission" date="2016-10" db="EMBL/GenBank/DDBJ databases">
        <authorList>
            <person name="de Groot N.N."/>
        </authorList>
    </citation>
    <scope>NUCLEOTIDE SEQUENCE [LARGE SCALE GENOMIC DNA]</scope>
    <source>
        <strain evidence="3 4">CGMCC 1.12333</strain>
    </source>
</reference>
<feature type="signal peptide" evidence="1">
    <location>
        <begin position="1"/>
        <end position="19"/>
    </location>
</feature>
<dbReference type="InterPro" id="IPR038765">
    <property type="entry name" value="Papain-like_cys_pep_sf"/>
</dbReference>
<keyword evidence="1" id="KW-0732">Signal</keyword>
<accession>A0A1I7GNE4</accession>
<dbReference type="Proteomes" id="UP000199138">
    <property type="component" value="Unassembled WGS sequence"/>
</dbReference>
<dbReference type="Gene3D" id="2.60.120.1130">
    <property type="match status" value="1"/>
</dbReference>
<evidence type="ECO:0000256" key="1">
    <source>
        <dbReference type="SAM" id="SignalP"/>
    </source>
</evidence>
<organism evidence="3 4">
    <name type="scientific">Pustulibacterium marinum</name>
    <dbReference type="NCBI Taxonomy" id="1224947"/>
    <lineage>
        <taxon>Bacteria</taxon>
        <taxon>Pseudomonadati</taxon>
        <taxon>Bacteroidota</taxon>
        <taxon>Flavobacteriia</taxon>
        <taxon>Flavobacteriales</taxon>
        <taxon>Flavobacteriaceae</taxon>
        <taxon>Pustulibacterium</taxon>
    </lineage>
</organism>
<dbReference type="EMBL" id="FPBK01000005">
    <property type="protein sequence ID" value="SFU49786.1"/>
    <property type="molecule type" value="Genomic_DNA"/>
</dbReference>
<dbReference type="Gene3D" id="2.60.40.3140">
    <property type="match status" value="1"/>
</dbReference>
<dbReference type="Pfam" id="PF12969">
    <property type="entry name" value="DUF3857"/>
    <property type="match status" value="1"/>
</dbReference>
<dbReference type="STRING" id="1224947.SAMN05216480_105101"/>
<proteinExistence type="predicted"/>
<evidence type="ECO:0000313" key="4">
    <source>
        <dbReference type="Proteomes" id="UP000199138"/>
    </source>
</evidence>
<evidence type="ECO:0000313" key="3">
    <source>
        <dbReference type="EMBL" id="SFU49786.1"/>
    </source>
</evidence>
<name>A0A1I7GNE4_9FLAO</name>
<feature type="chain" id="PRO_5011745720" description="DUF3857 domain-containing protein" evidence="1">
    <location>
        <begin position="20"/>
        <end position="630"/>
    </location>
</feature>
<dbReference type="RefSeq" id="WP_093024771.1">
    <property type="nucleotide sequence ID" value="NZ_FPBK01000005.1"/>
</dbReference>
<dbReference type="SUPFAM" id="SSF54001">
    <property type="entry name" value="Cysteine proteinases"/>
    <property type="match status" value="1"/>
</dbReference>
<dbReference type="Gene3D" id="3.10.620.30">
    <property type="match status" value="1"/>
</dbReference>
<dbReference type="OrthoDB" id="8595007at2"/>
<sequence>MNKTITALAIGLLCYVVNAQEYPVAAIAEDLKENADAVVRLENTKITIQDQRNMTVDYKRVITVLNEQGDYDIDAYLYYNPSIDIQDVEVLILDASGEEIEKFKKKDLGDRSVVSGFYGDNRVKYLGYTATSYPYTVVFTYNYETSRTAFLDSWNPISSYYLSTEKSEFEIHAPANLGLHSKESNLENFAYDKQELADGYTYTANHITAIKPEDYCPPSDKLFPSVAFALTKFHLEGVDGEASDWATFGKWMYDNLLKDTYDLSDATKAKMKALVADKSTTYEKAKAVFEYVQKNTRYISIQVGIGGWKPMLASEVDNLGYGDCKALTNYTKNLMDAAGITSYYTVVAAGSEKKDIDANFTAIQGNHIILEIPTEEEDVWVDCTSQVHPFNFIGDFTDDRDVLVIKPEGGEIVRTVAFLNEDNWQETIAHCKIDTDGNLIGDVEIKTSGTQYDNRFGIERIDTDDKEKYYKKYWDNLNHLSLNTINFENNKDKVEFSEKISLSAANYLSFSGDMGLFVPNAFNVISSTPDRYRNRTTPLYIRRGFLDKDTYEIEIPTGMKIDVLPEPITMDKEFGVYKMSVSQEGQKLIYHREYGLKAGTYPKEKYSEFRKFMRAVSKADGAKIVINKTT</sequence>
<keyword evidence="4" id="KW-1185">Reference proteome</keyword>